<dbReference type="CDD" id="cd06580">
    <property type="entry name" value="TM_PBP1_transp_TpRbsC_like"/>
    <property type="match status" value="1"/>
</dbReference>
<evidence type="ECO:0000313" key="8">
    <source>
        <dbReference type="EMBL" id="GFG58742.1"/>
    </source>
</evidence>
<reference evidence="8 9" key="1">
    <citation type="journal article" date="2019" name="Emerg. Microbes Infect.">
        <title>Comprehensive subspecies identification of 175 nontuberculous mycobacteria species based on 7547 genomic profiles.</title>
        <authorList>
            <person name="Matsumoto Y."/>
            <person name="Kinjo T."/>
            <person name="Motooka D."/>
            <person name="Nabeya D."/>
            <person name="Jung N."/>
            <person name="Uechi K."/>
            <person name="Horii T."/>
            <person name="Iida T."/>
            <person name="Fujita J."/>
            <person name="Nakamura S."/>
        </authorList>
    </citation>
    <scope>NUCLEOTIDE SEQUENCE [LARGE SCALE GENOMIC DNA]</scope>
    <source>
        <strain evidence="8 9">JCM 13392</strain>
    </source>
</reference>
<evidence type="ECO:0000256" key="1">
    <source>
        <dbReference type="ARBA" id="ARBA00004651"/>
    </source>
</evidence>
<dbReference type="EMBL" id="BLKT01000003">
    <property type="protein sequence ID" value="GFG58742.1"/>
    <property type="molecule type" value="Genomic_DNA"/>
</dbReference>
<evidence type="ECO:0000256" key="7">
    <source>
        <dbReference type="SAM" id="Phobius"/>
    </source>
</evidence>
<evidence type="ECO:0000256" key="3">
    <source>
        <dbReference type="ARBA" id="ARBA00022692"/>
    </source>
</evidence>
<comment type="subcellular location">
    <subcellularLocation>
        <location evidence="1">Cell membrane</location>
        <topology evidence="1">Multi-pass membrane protein</topology>
    </subcellularLocation>
</comment>
<dbReference type="GO" id="GO:0005886">
    <property type="term" value="C:plasma membrane"/>
    <property type="evidence" value="ECO:0007669"/>
    <property type="project" value="UniProtKB-SubCell"/>
</dbReference>
<proteinExistence type="predicted"/>
<accession>A0A7I9WLY5</accession>
<evidence type="ECO:0000256" key="4">
    <source>
        <dbReference type="ARBA" id="ARBA00022989"/>
    </source>
</evidence>
<dbReference type="Pfam" id="PF02653">
    <property type="entry name" value="BPD_transp_2"/>
    <property type="match status" value="1"/>
</dbReference>
<dbReference type="PANTHER" id="PTHR47089:SF1">
    <property type="entry name" value="GUANOSINE ABC TRANSPORTER PERMEASE PROTEIN NUPP"/>
    <property type="match status" value="1"/>
</dbReference>
<keyword evidence="9" id="KW-1185">Reference proteome</keyword>
<feature type="transmembrane region" description="Helical" evidence="7">
    <location>
        <begin position="169"/>
        <end position="188"/>
    </location>
</feature>
<feature type="transmembrane region" description="Helical" evidence="7">
    <location>
        <begin position="343"/>
        <end position="364"/>
    </location>
</feature>
<sequence>MSTSPSQEIRPQVAEPEPTAGPTRSRSAVAQMSAVARRLLEGLVALTLALLVSAILVALSGESPIVAFEALLRGAFGTSLAINTTLNYAVPIILLGLGWIVCFSGGRISLGFEGQAVIGGVCAAAVALHFAQLPTPILLPVVLFCAILGGGLWASIAALLLAKRGANEVISTLMLNFVAISILAWLVRGPLQQKPGTFPYSPPLPDSARWPALGTAFPLSWDLPFALLLACLVLLVQRRTHLGLQLRLTGANSQAAEASGISVMKIAVLGFVISGAFAGLAGASLVLSATSFNLTDTFTAGLGFTGIVAALLARNNPIGVIPAAILLAGLSRGGNLMETQAGVPGSIVLVTQGLVILFVAASAWRGRLRSVIKLSSIPGLGRTSSIEETSHAGR</sequence>
<evidence type="ECO:0000256" key="6">
    <source>
        <dbReference type="SAM" id="MobiDB-lite"/>
    </source>
</evidence>
<feature type="transmembrane region" description="Helical" evidence="7">
    <location>
        <begin position="137"/>
        <end position="162"/>
    </location>
</feature>
<feature type="transmembrane region" description="Helical" evidence="7">
    <location>
        <begin position="266"/>
        <end position="288"/>
    </location>
</feature>
<feature type="transmembrane region" description="Helical" evidence="7">
    <location>
        <begin position="208"/>
        <end position="236"/>
    </location>
</feature>
<name>A0A7I9WLY5_9MYCO</name>
<protein>
    <submittedName>
        <fullName evidence="8">ABC transporter permease</fullName>
    </submittedName>
</protein>
<dbReference type="AlphaFoldDB" id="A0A7I9WLY5"/>
<feature type="transmembrane region" description="Helical" evidence="7">
    <location>
        <begin position="39"/>
        <end position="60"/>
    </location>
</feature>
<feature type="region of interest" description="Disordered" evidence="6">
    <location>
        <begin position="1"/>
        <end position="26"/>
    </location>
</feature>
<feature type="transmembrane region" description="Helical" evidence="7">
    <location>
        <begin position="80"/>
        <end position="103"/>
    </location>
</feature>
<evidence type="ECO:0000256" key="5">
    <source>
        <dbReference type="ARBA" id="ARBA00023136"/>
    </source>
</evidence>
<keyword evidence="3 7" id="KW-0812">Transmembrane</keyword>
<evidence type="ECO:0000256" key="2">
    <source>
        <dbReference type="ARBA" id="ARBA00022475"/>
    </source>
</evidence>
<feature type="transmembrane region" description="Helical" evidence="7">
    <location>
        <begin position="110"/>
        <end position="131"/>
    </location>
</feature>
<keyword evidence="2" id="KW-1003">Cell membrane</keyword>
<gene>
    <name evidence="8" type="ORF">MMUR_28780</name>
</gene>
<evidence type="ECO:0000313" key="9">
    <source>
        <dbReference type="Proteomes" id="UP000465241"/>
    </source>
</evidence>
<dbReference type="PANTHER" id="PTHR47089">
    <property type="entry name" value="ABC TRANSPORTER, PERMEASE PROTEIN"/>
    <property type="match status" value="1"/>
</dbReference>
<keyword evidence="5 7" id="KW-0472">Membrane</keyword>
<organism evidence="8 9">
    <name type="scientific">Mycolicibacterium murale</name>
    <dbReference type="NCBI Taxonomy" id="182220"/>
    <lineage>
        <taxon>Bacteria</taxon>
        <taxon>Bacillati</taxon>
        <taxon>Actinomycetota</taxon>
        <taxon>Actinomycetes</taxon>
        <taxon>Mycobacteriales</taxon>
        <taxon>Mycobacteriaceae</taxon>
        <taxon>Mycolicibacterium</taxon>
    </lineage>
</organism>
<dbReference type="InterPro" id="IPR001851">
    <property type="entry name" value="ABC_transp_permease"/>
</dbReference>
<comment type="caution">
    <text evidence="8">The sequence shown here is derived from an EMBL/GenBank/DDBJ whole genome shotgun (WGS) entry which is preliminary data.</text>
</comment>
<dbReference type="GO" id="GO:0022857">
    <property type="term" value="F:transmembrane transporter activity"/>
    <property type="evidence" value="ECO:0007669"/>
    <property type="project" value="InterPro"/>
</dbReference>
<keyword evidence="4 7" id="KW-1133">Transmembrane helix</keyword>
<dbReference type="Proteomes" id="UP000465241">
    <property type="component" value="Unassembled WGS sequence"/>
</dbReference>